<sequence>MITDKNFKDVISGIMIIGLFILAAIILKPVAIAIIFGVLLAYILYPVYRWLLTKINSENISALIICLGLLIIIILATSLILSSLVKQAMNLYLA</sequence>
<evidence type="ECO:0000313" key="2">
    <source>
        <dbReference type="EMBL" id="GAG15617.1"/>
    </source>
</evidence>
<keyword evidence="1" id="KW-0472">Membrane</keyword>
<dbReference type="EMBL" id="BARS01039121">
    <property type="protein sequence ID" value="GAG15617.1"/>
    <property type="molecule type" value="Genomic_DNA"/>
</dbReference>
<evidence type="ECO:0008006" key="3">
    <source>
        <dbReference type="Google" id="ProtNLM"/>
    </source>
</evidence>
<name>X0VWX0_9ZZZZ</name>
<feature type="transmembrane region" description="Helical" evidence="1">
    <location>
        <begin position="12"/>
        <end position="45"/>
    </location>
</feature>
<gene>
    <name evidence="2" type="ORF">S01H1_59790</name>
</gene>
<keyword evidence="1" id="KW-0812">Transmembrane</keyword>
<protein>
    <recommendedName>
        <fullName evidence="3">AI-2E family transporter</fullName>
    </recommendedName>
</protein>
<evidence type="ECO:0000256" key="1">
    <source>
        <dbReference type="SAM" id="Phobius"/>
    </source>
</evidence>
<reference evidence="2" key="1">
    <citation type="journal article" date="2014" name="Front. Microbiol.">
        <title>High frequency of phylogenetically diverse reductive dehalogenase-homologous genes in deep subseafloor sedimentary metagenomes.</title>
        <authorList>
            <person name="Kawai M."/>
            <person name="Futagami T."/>
            <person name="Toyoda A."/>
            <person name="Takaki Y."/>
            <person name="Nishi S."/>
            <person name="Hori S."/>
            <person name="Arai W."/>
            <person name="Tsubouchi T."/>
            <person name="Morono Y."/>
            <person name="Uchiyama I."/>
            <person name="Ito T."/>
            <person name="Fujiyama A."/>
            <person name="Inagaki F."/>
            <person name="Takami H."/>
        </authorList>
    </citation>
    <scope>NUCLEOTIDE SEQUENCE</scope>
    <source>
        <strain evidence="2">Expedition CK06-06</strain>
    </source>
</reference>
<dbReference type="AlphaFoldDB" id="X0VWX0"/>
<organism evidence="2">
    <name type="scientific">marine sediment metagenome</name>
    <dbReference type="NCBI Taxonomy" id="412755"/>
    <lineage>
        <taxon>unclassified sequences</taxon>
        <taxon>metagenomes</taxon>
        <taxon>ecological metagenomes</taxon>
    </lineage>
</organism>
<comment type="caution">
    <text evidence="2">The sequence shown here is derived from an EMBL/GenBank/DDBJ whole genome shotgun (WGS) entry which is preliminary data.</text>
</comment>
<keyword evidence="1" id="KW-1133">Transmembrane helix</keyword>
<accession>X0VWX0</accession>
<feature type="non-terminal residue" evidence="2">
    <location>
        <position position="94"/>
    </location>
</feature>
<proteinExistence type="predicted"/>
<feature type="transmembrane region" description="Helical" evidence="1">
    <location>
        <begin position="60"/>
        <end position="85"/>
    </location>
</feature>